<sequence>MSECDRALQARSSTEADRRAGPSCHTVQTAVDPVPNAQPPDARIQGRNNNECVEHRPGEETAHVPHVNLTNAVQSQPRSDESFMWTPGHGRNHSFGKSALRMVRTTAATAAGVCGVAGGRRV</sequence>
<comment type="caution">
    <text evidence="1">The sequence shown here is derived from an EMBL/GenBank/DDBJ whole genome shotgun (WGS) entry which is preliminary data.</text>
</comment>
<organism evidence="1 2">
    <name type="scientific">Trametes sanguinea</name>
    <dbReference type="NCBI Taxonomy" id="158606"/>
    <lineage>
        <taxon>Eukaryota</taxon>
        <taxon>Fungi</taxon>
        <taxon>Dikarya</taxon>
        <taxon>Basidiomycota</taxon>
        <taxon>Agaricomycotina</taxon>
        <taxon>Agaricomycetes</taxon>
        <taxon>Polyporales</taxon>
        <taxon>Polyporaceae</taxon>
        <taxon>Trametes</taxon>
    </lineage>
</organism>
<reference evidence="1" key="1">
    <citation type="submission" date="2022-08" db="EMBL/GenBank/DDBJ databases">
        <title>Genome Sequence of Pycnoporus sanguineus.</title>
        <authorList>
            <person name="Buettner E."/>
        </authorList>
    </citation>
    <scope>NUCLEOTIDE SEQUENCE</scope>
    <source>
        <strain evidence="1">CG-C14</strain>
    </source>
</reference>
<evidence type="ECO:0000313" key="1">
    <source>
        <dbReference type="EMBL" id="KAJ2965813.1"/>
    </source>
</evidence>
<evidence type="ECO:0000313" key="2">
    <source>
        <dbReference type="Proteomes" id="UP001144978"/>
    </source>
</evidence>
<accession>A0ACC1MH07</accession>
<name>A0ACC1MH07_9APHY</name>
<dbReference type="EMBL" id="JANSHE010006872">
    <property type="protein sequence ID" value="KAJ2965813.1"/>
    <property type="molecule type" value="Genomic_DNA"/>
</dbReference>
<dbReference type="Proteomes" id="UP001144978">
    <property type="component" value="Unassembled WGS sequence"/>
</dbReference>
<keyword evidence="2" id="KW-1185">Reference proteome</keyword>
<protein>
    <submittedName>
        <fullName evidence="1">Uncharacterized protein</fullName>
    </submittedName>
</protein>
<gene>
    <name evidence="1" type="ORF">NUW54_g13992</name>
</gene>
<proteinExistence type="predicted"/>